<evidence type="ECO:0000313" key="1">
    <source>
        <dbReference type="EMBL" id="KAF3565013.1"/>
    </source>
</evidence>
<name>A0ABQ7CY06_BRACR</name>
<keyword evidence="2" id="KW-1185">Reference proteome</keyword>
<gene>
    <name evidence="1" type="ORF">DY000_02016135</name>
</gene>
<evidence type="ECO:0000313" key="2">
    <source>
        <dbReference type="Proteomes" id="UP000266723"/>
    </source>
</evidence>
<protein>
    <submittedName>
        <fullName evidence="1">Uncharacterized protein</fullName>
    </submittedName>
</protein>
<dbReference type="Proteomes" id="UP000266723">
    <property type="component" value="Unassembled WGS sequence"/>
</dbReference>
<accession>A0ABQ7CY06</accession>
<sequence>MRSYLDTEVMREPGGSSLDHEIVFGPGGTVLHLPRKDYYWYMFGSRLMPLGSWPLSISYVACSFCRKPLLDLGGFAQTIPALCLIPICFSVDVQHFHKGWPGSKVSWDLIQLAPSHPGASFSAALSLVLSPNRHRTQSITLLEGPGSDFLVVVLGDIFLVGPVS</sequence>
<organism evidence="1 2">
    <name type="scientific">Brassica cretica</name>
    <name type="common">Mustard</name>
    <dbReference type="NCBI Taxonomy" id="69181"/>
    <lineage>
        <taxon>Eukaryota</taxon>
        <taxon>Viridiplantae</taxon>
        <taxon>Streptophyta</taxon>
        <taxon>Embryophyta</taxon>
        <taxon>Tracheophyta</taxon>
        <taxon>Spermatophyta</taxon>
        <taxon>Magnoliopsida</taxon>
        <taxon>eudicotyledons</taxon>
        <taxon>Gunneridae</taxon>
        <taxon>Pentapetalae</taxon>
        <taxon>rosids</taxon>
        <taxon>malvids</taxon>
        <taxon>Brassicales</taxon>
        <taxon>Brassicaceae</taxon>
        <taxon>Brassiceae</taxon>
        <taxon>Brassica</taxon>
    </lineage>
</organism>
<dbReference type="EMBL" id="QGKV02000759">
    <property type="protein sequence ID" value="KAF3565013.1"/>
    <property type="molecule type" value="Genomic_DNA"/>
</dbReference>
<reference evidence="1 2" key="1">
    <citation type="journal article" date="2020" name="BMC Genomics">
        <title>Intraspecific diversification of the crop wild relative Brassica cretica Lam. using demographic model selection.</title>
        <authorList>
            <person name="Kioukis A."/>
            <person name="Michalopoulou V.A."/>
            <person name="Briers L."/>
            <person name="Pirintsos S."/>
            <person name="Studholme D.J."/>
            <person name="Pavlidis P."/>
            <person name="Sarris P.F."/>
        </authorList>
    </citation>
    <scope>NUCLEOTIDE SEQUENCE [LARGE SCALE GENOMIC DNA]</scope>
    <source>
        <strain evidence="2">cv. PFS-1207/04</strain>
    </source>
</reference>
<comment type="caution">
    <text evidence="1">The sequence shown here is derived from an EMBL/GenBank/DDBJ whole genome shotgun (WGS) entry which is preliminary data.</text>
</comment>
<proteinExistence type="predicted"/>